<evidence type="ECO:0000256" key="1">
    <source>
        <dbReference type="SAM" id="Phobius"/>
    </source>
</evidence>
<dbReference type="Proteomes" id="UP001218218">
    <property type="component" value="Unassembled WGS sequence"/>
</dbReference>
<feature type="transmembrane region" description="Helical" evidence="1">
    <location>
        <begin position="35"/>
        <end position="54"/>
    </location>
</feature>
<organism evidence="2 3">
    <name type="scientific">Mycena albidolilacea</name>
    <dbReference type="NCBI Taxonomy" id="1033008"/>
    <lineage>
        <taxon>Eukaryota</taxon>
        <taxon>Fungi</taxon>
        <taxon>Dikarya</taxon>
        <taxon>Basidiomycota</taxon>
        <taxon>Agaricomycotina</taxon>
        <taxon>Agaricomycetes</taxon>
        <taxon>Agaricomycetidae</taxon>
        <taxon>Agaricales</taxon>
        <taxon>Marasmiineae</taxon>
        <taxon>Mycenaceae</taxon>
        <taxon>Mycena</taxon>
    </lineage>
</organism>
<comment type="caution">
    <text evidence="2">The sequence shown here is derived from an EMBL/GenBank/DDBJ whole genome shotgun (WGS) entry which is preliminary data.</text>
</comment>
<reference evidence="2" key="1">
    <citation type="submission" date="2023-03" db="EMBL/GenBank/DDBJ databases">
        <title>Massive genome expansion in bonnet fungi (Mycena s.s.) driven by repeated elements and novel gene families across ecological guilds.</title>
        <authorList>
            <consortium name="Lawrence Berkeley National Laboratory"/>
            <person name="Harder C.B."/>
            <person name="Miyauchi S."/>
            <person name="Viragh M."/>
            <person name="Kuo A."/>
            <person name="Thoen E."/>
            <person name="Andreopoulos B."/>
            <person name="Lu D."/>
            <person name="Skrede I."/>
            <person name="Drula E."/>
            <person name="Henrissat B."/>
            <person name="Morin E."/>
            <person name="Kohler A."/>
            <person name="Barry K."/>
            <person name="LaButti K."/>
            <person name="Morin E."/>
            <person name="Salamov A."/>
            <person name="Lipzen A."/>
            <person name="Mereny Z."/>
            <person name="Hegedus B."/>
            <person name="Baldrian P."/>
            <person name="Stursova M."/>
            <person name="Weitz H."/>
            <person name="Taylor A."/>
            <person name="Grigoriev I.V."/>
            <person name="Nagy L.G."/>
            <person name="Martin F."/>
            <person name="Kauserud H."/>
        </authorList>
    </citation>
    <scope>NUCLEOTIDE SEQUENCE</scope>
    <source>
        <strain evidence="2">CBHHK002</strain>
    </source>
</reference>
<dbReference type="AlphaFoldDB" id="A0AAD6ZCW1"/>
<keyword evidence="1" id="KW-1133">Transmembrane helix</keyword>
<name>A0AAD6ZCW1_9AGAR</name>
<keyword evidence="1" id="KW-0812">Transmembrane</keyword>
<proteinExistence type="predicted"/>
<evidence type="ECO:0000313" key="2">
    <source>
        <dbReference type="EMBL" id="KAJ7315784.1"/>
    </source>
</evidence>
<accession>A0AAD6ZCW1</accession>
<keyword evidence="3" id="KW-1185">Reference proteome</keyword>
<dbReference type="EMBL" id="JARIHO010000060">
    <property type="protein sequence ID" value="KAJ7315784.1"/>
    <property type="molecule type" value="Genomic_DNA"/>
</dbReference>
<evidence type="ECO:0000313" key="3">
    <source>
        <dbReference type="Proteomes" id="UP001218218"/>
    </source>
</evidence>
<keyword evidence="1" id="KW-0472">Membrane</keyword>
<sequence>MISQIHSLPTPTDAVCSVTPVLCGIGTRRQSSVVVVIKMLLPFFFVIICCLGPTEFLQVTACYQGVKLIPLPDLARDAKFSKVEAEEDVSFVVKSRRGASTGAHSTSYARHW</sequence>
<gene>
    <name evidence="2" type="ORF">DFH08DRAFT_971797</name>
</gene>
<protein>
    <submittedName>
        <fullName evidence="2">Uncharacterized protein</fullName>
    </submittedName>
</protein>